<gene>
    <name evidence="1" type="ORF">B1526_0061</name>
</gene>
<dbReference type="Proteomes" id="UP000218399">
    <property type="component" value="Unassembled WGS sequence"/>
</dbReference>
<evidence type="ECO:0000313" key="1">
    <source>
        <dbReference type="EMBL" id="PAU69080.1"/>
    </source>
</evidence>
<dbReference type="RefSeq" id="WP_157908646.1">
    <property type="nucleotide sequence ID" value="NZ_MVOH01000001.1"/>
</dbReference>
<evidence type="ECO:0000313" key="2">
    <source>
        <dbReference type="Proteomes" id="UP000218399"/>
    </source>
</evidence>
<sequence length="51" mass="5943">MSNTTLEHITQQFVDAWSVRGTQRIVGEKQQTQKFWNGLVRDVLGRPDLEK</sequence>
<organism evidence="1 2">
    <name type="scientific">Bifidobacterium criceti</name>
    <dbReference type="NCBI Taxonomy" id="1960969"/>
    <lineage>
        <taxon>Bacteria</taxon>
        <taxon>Bacillati</taxon>
        <taxon>Actinomycetota</taxon>
        <taxon>Actinomycetes</taxon>
        <taxon>Bifidobacteriales</taxon>
        <taxon>Bifidobacteriaceae</taxon>
        <taxon>Bifidobacterium</taxon>
    </lineage>
</organism>
<name>A0A2A2EJG5_9BIFI</name>
<dbReference type="EMBL" id="MVOH01000001">
    <property type="protein sequence ID" value="PAU69080.1"/>
    <property type="molecule type" value="Genomic_DNA"/>
</dbReference>
<keyword evidence="2" id="KW-1185">Reference proteome</keyword>
<proteinExistence type="predicted"/>
<protein>
    <submittedName>
        <fullName evidence="1">Uncharacterized protein</fullName>
    </submittedName>
</protein>
<reference evidence="1 2" key="1">
    <citation type="journal article" date="2017" name="ISME J.">
        <title>Unveiling bifidobacterial biogeography across the mammalian branch of the tree of life.</title>
        <authorList>
            <person name="Milani C."/>
            <person name="Mangifesta M."/>
            <person name="Mancabelli L."/>
            <person name="Lugli G.A."/>
            <person name="James K."/>
            <person name="Duranti S."/>
            <person name="Turroni F."/>
            <person name="Ferrario C."/>
            <person name="Ossiprandi M.C."/>
            <person name="van Sinderen D."/>
            <person name="Ventura M."/>
        </authorList>
    </citation>
    <scope>NUCLEOTIDE SEQUENCE [LARGE SCALE GENOMIC DNA]</scope>
    <source>
        <strain evidence="2">Ham19E</strain>
    </source>
</reference>
<comment type="caution">
    <text evidence="1">The sequence shown here is derived from an EMBL/GenBank/DDBJ whole genome shotgun (WGS) entry which is preliminary data.</text>
</comment>
<dbReference type="OrthoDB" id="9797653at2"/>
<accession>A0A2A2EJG5</accession>
<dbReference type="AlphaFoldDB" id="A0A2A2EJG5"/>